<dbReference type="AlphaFoldDB" id="K8YFT0"/>
<dbReference type="EMBL" id="CP006694">
    <property type="protein sequence ID" value="EKT88230.1"/>
    <property type="molecule type" value="Genomic_DNA"/>
</dbReference>
<sequence length="36" mass="4209">MLNEVYDFWNGADYVSIFYVLNSLWNMIGDGLVSDF</sequence>
<evidence type="ECO:0000313" key="1">
    <source>
        <dbReference type="EMBL" id="EKT88230.1"/>
    </source>
</evidence>
<name>K8YFT0_9LEPT</name>
<proteinExistence type="predicted"/>
<organism evidence="1 2">
    <name type="scientific">Leptospira santarosai serovar Shermani str. LT 821</name>
    <dbReference type="NCBI Taxonomy" id="758847"/>
    <lineage>
        <taxon>Bacteria</taxon>
        <taxon>Pseudomonadati</taxon>
        <taxon>Spirochaetota</taxon>
        <taxon>Spirochaetia</taxon>
        <taxon>Leptospirales</taxon>
        <taxon>Leptospiraceae</taxon>
        <taxon>Leptospira</taxon>
    </lineage>
</organism>
<accession>K8YFT0</accession>
<evidence type="ECO:0000313" key="2">
    <source>
        <dbReference type="Proteomes" id="UP000035800"/>
    </source>
</evidence>
<reference evidence="1 2" key="2">
    <citation type="journal article" date="2014" name="Emerg. Microbes Infect.">
        <title>Potential impact on kidney infection: a whole-genome analysis of Leptospira santarosai serovar Shermani.</title>
        <authorList>
            <person name="Chou L.F."/>
            <person name="Chen T.W."/>
            <person name="Ko Y.C."/>
            <person name="Pan M.J."/>
            <person name="Tian Y.C."/>
            <person name="Chiu C.H."/>
            <person name="Tang P."/>
            <person name="Hung C.C."/>
            <person name="Yang C.W."/>
        </authorList>
    </citation>
    <scope>NUCLEOTIDE SEQUENCE</scope>
    <source>
        <strain evidence="1 2">LT 821</strain>
    </source>
</reference>
<dbReference type="Proteomes" id="UP000035800">
    <property type="component" value="Chromosome I"/>
</dbReference>
<gene>
    <name evidence="1" type="ORF">LSS_02519</name>
</gene>
<dbReference type="KEGG" id="lst:LSS_02519"/>
<protein>
    <submittedName>
        <fullName evidence="1">Uncharacterized protein</fullName>
    </submittedName>
</protein>
<dbReference type="STRING" id="758847.LSS_02519"/>
<reference evidence="1 2" key="1">
    <citation type="journal article" date="2012" name="Gene">
        <title>Sequence of Leptospira santarosai serovar Shermani genome and prediction of virulence-associated genes.</title>
        <authorList>
            <person name="Chou L.F."/>
            <person name="Chen Y.T."/>
            <person name="Lu C.W."/>
            <person name="Ko Y.C."/>
            <person name="Tang C.Y."/>
            <person name="Pan M.J."/>
            <person name="Tian Y.C."/>
            <person name="Chiu C.H."/>
            <person name="Hung C.C."/>
            <person name="Yang C.W."/>
        </authorList>
    </citation>
    <scope>NUCLEOTIDE SEQUENCE [LARGE SCALE GENOMIC DNA]</scope>
    <source>
        <strain evidence="1">LT 821</strain>
    </source>
</reference>